<protein>
    <submittedName>
        <fullName evidence="2">Protein nlrc3</fullName>
    </submittedName>
</protein>
<keyword evidence="3" id="KW-1185">Reference proteome</keyword>
<proteinExistence type="predicted"/>
<evidence type="ECO:0000256" key="1">
    <source>
        <dbReference type="SAM" id="MobiDB-lite"/>
    </source>
</evidence>
<comment type="caution">
    <text evidence="2">The sequence shown here is derived from an EMBL/GenBank/DDBJ whole genome shotgun (WGS) entry which is preliminary data.</text>
</comment>
<organism evidence="2 3">
    <name type="scientific">Durusdinium trenchii</name>
    <dbReference type="NCBI Taxonomy" id="1381693"/>
    <lineage>
        <taxon>Eukaryota</taxon>
        <taxon>Sar</taxon>
        <taxon>Alveolata</taxon>
        <taxon>Dinophyceae</taxon>
        <taxon>Suessiales</taxon>
        <taxon>Symbiodiniaceae</taxon>
        <taxon>Durusdinium</taxon>
    </lineage>
</organism>
<feature type="region of interest" description="Disordered" evidence="1">
    <location>
        <begin position="159"/>
        <end position="186"/>
    </location>
</feature>
<name>A0ABP0MPY9_9DINO</name>
<feature type="compositionally biased region" description="Basic and acidic residues" evidence="1">
    <location>
        <begin position="160"/>
        <end position="186"/>
    </location>
</feature>
<evidence type="ECO:0000313" key="3">
    <source>
        <dbReference type="Proteomes" id="UP001642464"/>
    </source>
</evidence>
<accession>A0ABP0MPY9</accession>
<dbReference type="EMBL" id="CAXAMM010023365">
    <property type="protein sequence ID" value="CAK9053547.1"/>
    <property type="molecule type" value="Genomic_DNA"/>
</dbReference>
<evidence type="ECO:0000313" key="2">
    <source>
        <dbReference type="EMBL" id="CAK9053547.1"/>
    </source>
</evidence>
<sequence>MAMARKCAQTRWSTLVNKRLGADNGLRDLLGETRWADFLKAAKQHHLAKWLQRFEGASLSCSGDRAGRSCPQQTVVQPATQDLSILQIDHDVDLKLTCEKWRSTITLDSTWNGNLPKKRLLMLLFEMVHFRCCLPHVPVQERCHRLDLANYHSRKTLKHVLRESRRGDHQHEARPPKRRKPADDPRNTVVQLQLNTAAFNLSFSTNTALGEVIRGPDDAQLAH</sequence>
<dbReference type="Proteomes" id="UP001642464">
    <property type="component" value="Unassembled WGS sequence"/>
</dbReference>
<reference evidence="2 3" key="1">
    <citation type="submission" date="2024-02" db="EMBL/GenBank/DDBJ databases">
        <authorList>
            <person name="Chen Y."/>
            <person name="Shah S."/>
            <person name="Dougan E. K."/>
            <person name="Thang M."/>
            <person name="Chan C."/>
        </authorList>
    </citation>
    <scope>NUCLEOTIDE SEQUENCE [LARGE SCALE GENOMIC DNA]</scope>
</reference>
<gene>
    <name evidence="2" type="ORF">SCF082_LOCUS29163</name>
</gene>